<dbReference type="Pfam" id="PF01266">
    <property type="entry name" value="DAO"/>
    <property type="match status" value="1"/>
</dbReference>
<evidence type="ECO:0000259" key="3">
    <source>
        <dbReference type="Pfam" id="PF01266"/>
    </source>
</evidence>
<evidence type="ECO:0000313" key="4">
    <source>
        <dbReference type="EMBL" id="GGX72763.1"/>
    </source>
</evidence>
<dbReference type="AlphaFoldDB" id="A0A918KR79"/>
<dbReference type="SUPFAM" id="SSF54373">
    <property type="entry name" value="FAD-linked reductases, C-terminal domain"/>
    <property type="match status" value="1"/>
</dbReference>
<dbReference type="RefSeq" id="WP_189613075.1">
    <property type="nucleotide sequence ID" value="NZ_BMXR01000016.1"/>
</dbReference>
<dbReference type="InterPro" id="IPR006076">
    <property type="entry name" value="FAD-dep_OxRdtase"/>
</dbReference>
<organism evidence="4 5">
    <name type="scientific">Saccharospirillum salsuginis</name>
    <dbReference type="NCBI Taxonomy" id="418750"/>
    <lineage>
        <taxon>Bacteria</taxon>
        <taxon>Pseudomonadati</taxon>
        <taxon>Pseudomonadota</taxon>
        <taxon>Gammaproteobacteria</taxon>
        <taxon>Oceanospirillales</taxon>
        <taxon>Saccharospirillaceae</taxon>
        <taxon>Saccharospirillum</taxon>
    </lineage>
</organism>
<dbReference type="Proteomes" id="UP000626148">
    <property type="component" value="Unassembled WGS sequence"/>
</dbReference>
<dbReference type="SUPFAM" id="SSF51905">
    <property type="entry name" value="FAD/NAD(P)-binding domain"/>
    <property type="match status" value="1"/>
</dbReference>
<comment type="similarity">
    <text evidence="1">Belongs to the DadA oxidoreductase family.</text>
</comment>
<reference evidence="4" key="2">
    <citation type="submission" date="2020-09" db="EMBL/GenBank/DDBJ databases">
        <authorList>
            <person name="Sun Q."/>
            <person name="Kim S."/>
        </authorList>
    </citation>
    <scope>NUCLEOTIDE SEQUENCE</scope>
    <source>
        <strain evidence="4">KCTC 22169</strain>
    </source>
</reference>
<dbReference type="Gene3D" id="3.30.9.10">
    <property type="entry name" value="D-Amino Acid Oxidase, subunit A, domain 2"/>
    <property type="match status" value="1"/>
</dbReference>
<reference evidence="4" key="1">
    <citation type="journal article" date="2014" name="Int. J. Syst. Evol. Microbiol.">
        <title>Complete genome sequence of Corynebacterium casei LMG S-19264T (=DSM 44701T), isolated from a smear-ripened cheese.</title>
        <authorList>
            <consortium name="US DOE Joint Genome Institute (JGI-PGF)"/>
            <person name="Walter F."/>
            <person name="Albersmeier A."/>
            <person name="Kalinowski J."/>
            <person name="Ruckert C."/>
        </authorList>
    </citation>
    <scope>NUCLEOTIDE SEQUENCE</scope>
    <source>
        <strain evidence="4">KCTC 22169</strain>
    </source>
</reference>
<gene>
    <name evidence="4" type="primary">dadA</name>
    <name evidence="4" type="ORF">GCM10007392_45110</name>
</gene>
<keyword evidence="2" id="KW-0560">Oxidoreductase</keyword>
<dbReference type="PANTHER" id="PTHR13847">
    <property type="entry name" value="SARCOSINE DEHYDROGENASE-RELATED"/>
    <property type="match status" value="1"/>
</dbReference>
<evidence type="ECO:0000256" key="1">
    <source>
        <dbReference type="ARBA" id="ARBA00009410"/>
    </source>
</evidence>
<dbReference type="EMBL" id="BMXR01000016">
    <property type="protein sequence ID" value="GGX72763.1"/>
    <property type="molecule type" value="Genomic_DNA"/>
</dbReference>
<dbReference type="GO" id="GO:0055130">
    <property type="term" value="P:D-alanine catabolic process"/>
    <property type="evidence" value="ECO:0007669"/>
    <property type="project" value="TreeGrafter"/>
</dbReference>
<dbReference type="GO" id="GO:0005886">
    <property type="term" value="C:plasma membrane"/>
    <property type="evidence" value="ECO:0007669"/>
    <property type="project" value="TreeGrafter"/>
</dbReference>
<keyword evidence="5" id="KW-1185">Reference proteome</keyword>
<name>A0A918KR79_9GAMM</name>
<dbReference type="NCBIfam" id="NF001933">
    <property type="entry name" value="PRK00711.1"/>
    <property type="match status" value="1"/>
</dbReference>
<dbReference type="Gene3D" id="3.50.50.60">
    <property type="entry name" value="FAD/NAD(P)-binding domain"/>
    <property type="match status" value="2"/>
</dbReference>
<evidence type="ECO:0000313" key="5">
    <source>
        <dbReference type="Proteomes" id="UP000626148"/>
    </source>
</evidence>
<protein>
    <submittedName>
        <fullName evidence="4">D-amino acid dehydrogenase</fullName>
    </submittedName>
</protein>
<accession>A0A918KR79</accession>
<dbReference type="InterPro" id="IPR036188">
    <property type="entry name" value="FAD/NAD-bd_sf"/>
</dbReference>
<dbReference type="GO" id="GO:0005737">
    <property type="term" value="C:cytoplasm"/>
    <property type="evidence" value="ECO:0007669"/>
    <property type="project" value="TreeGrafter"/>
</dbReference>
<proteinExistence type="inferred from homology"/>
<comment type="caution">
    <text evidence="4">The sequence shown here is derived from an EMBL/GenBank/DDBJ whole genome shotgun (WGS) entry which is preliminary data.</text>
</comment>
<feature type="domain" description="FAD dependent oxidoreductase" evidence="3">
    <location>
        <begin position="3"/>
        <end position="401"/>
    </location>
</feature>
<evidence type="ECO:0000256" key="2">
    <source>
        <dbReference type="ARBA" id="ARBA00023002"/>
    </source>
</evidence>
<dbReference type="GO" id="GO:0008718">
    <property type="term" value="F:D-amino-acid dehydrogenase activity"/>
    <property type="evidence" value="ECO:0007669"/>
    <property type="project" value="TreeGrafter"/>
</dbReference>
<dbReference type="PANTHER" id="PTHR13847:SF280">
    <property type="entry name" value="D-AMINO ACID DEHYDROGENASE"/>
    <property type="match status" value="1"/>
</dbReference>
<sequence length="423" mass="46723">MEVVIIGAGVVGITTAWALNQRGYQVTVIEKQSQAALETSRANAGQRSYGHVSPWASPKLIRKTLPSLVKRQGPLKIQPLPTPITIHFLLSMWRAAYTPGLFQRNHEAMLQLAQFSRSQFLALEKTVKLDFDGHHGGMLKLASTESEKRELLDIAQTLQKLDIPCRWFDAAAARDQEPGLREDTPLVGGLHVPGDGSGDCHLFTQALARECEAAGVRFRYDTTVTHFKTSEDHLERIQVSGESGPEWIDGDLFVVCAGCASRELGLSLGVKWPIYPVKGYSLTARIENPDHAPISTLVDDRYSIAITRLGNRLRATGFAELTEFNRKIPDRRLAAIREGLESRFQGAVDWSKAESWTGFRPMTPDGPALLGKTFQDNVYVNSGHGTWGWTLSAGSAEVIARQIAGDPIPLNLQAFDPLRFSRK</sequence>